<dbReference type="GO" id="GO:0008903">
    <property type="term" value="F:hydroxypyruvate isomerase activity"/>
    <property type="evidence" value="ECO:0007669"/>
    <property type="project" value="UniProtKB-EC"/>
</dbReference>
<dbReference type="EMBL" id="RQXV01000009">
    <property type="protein sequence ID" value="RRC97966.1"/>
    <property type="molecule type" value="Genomic_DNA"/>
</dbReference>
<dbReference type="InterPro" id="IPR053398">
    <property type="entry name" value="HPT_OtnI_isomerases"/>
</dbReference>
<dbReference type="GO" id="GO:0046487">
    <property type="term" value="P:glyoxylate metabolic process"/>
    <property type="evidence" value="ECO:0007669"/>
    <property type="project" value="TreeGrafter"/>
</dbReference>
<gene>
    <name evidence="5" type="primary">hyi</name>
    <name evidence="5" type="ORF">EHS89_15430</name>
</gene>
<accession>A0A3P1SLG1</accession>
<evidence type="ECO:0000256" key="3">
    <source>
        <dbReference type="PIRSR" id="PIRSR006241-50"/>
    </source>
</evidence>
<feature type="domain" description="Xylose isomerase-like TIM barrel" evidence="4">
    <location>
        <begin position="21"/>
        <end position="255"/>
    </location>
</feature>
<dbReference type="Pfam" id="PF01261">
    <property type="entry name" value="AP_endonuc_2"/>
    <property type="match status" value="1"/>
</dbReference>
<dbReference type="RefSeq" id="WP_124927061.1">
    <property type="nucleotide sequence ID" value="NZ_BMOH01000008.1"/>
</dbReference>
<feature type="active site" description="Proton donor/acceptor" evidence="3">
    <location>
        <position position="143"/>
    </location>
</feature>
<keyword evidence="6" id="KW-1185">Reference proteome</keyword>
<keyword evidence="1 2" id="KW-0413">Isomerase</keyword>
<evidence type="ECO:0000313" key="5">
    <source>
        <dbReference type="EMBL" id="RRC97966.1"/>
    </source>
</evidence>
<evidence type="ECO:0000256" key="2">
    <source>
        <dbReference type="PIRNR" id="PIRNR006241"/>
    </source>
</evidence>
<dbReference type="PANTHER" id="PTHR43489:SF6">
    <property type="entry name" value="HYDROXYPYRUVATE ISOMERASE-RELATED"/>
    <property type="match status" value="1"/>
</dbReference>
<proteinExistence type="inferred from homology"/>
<comment type="caution">
    <text evidence="5">The sequence shown here is derived from an EMBL/GenBank/DDBJ whole genome shotgun (WGS) entry which is preliminary data.</text>
</comment>
<dbReference type="EC" id="5.3.1.22" evidence="5"/>
<comment type="similarity">
    <text evidence="2">Belongs to the hyi family.</text>
</comment>
<name>A0A3P1SLG1_9GAMM</name>
<dbReference type="InterPro" id="IPR050417">
    <property type="entry name" value="Sugar_Epim/Isomerase"/>
</dbReference>
<organism evidence="5 6">
    <name type="scientific">Amphritea balenae</name>
    <dbReference type="NCBI Taxonomy" id="452629"/>
    <lineage>
        <taxon>Bacteria</taxon>
        <taxon>Pseudomonadati</taxon>
        <taxon>Pseudomonadota</taxon>
        <taxon>Gammaproteobacteria</taxon>
        <taxon>Oceanospirillales</taxon>
        <taxon>Oceanospirillaceae</taxon>
        <taxon>Amphritea</taxon>
    </lineage>
</organism>
<dbReference type="InterPro" id="IPR017643">
    <property type="entry name" value="Hydroxypyruvate_isomerase"/>
</dbReference>
<dbReference type="InterPro" id="IPR036237">
    <property type="entry name" value="Xyl_isomerase-like_sf"/>
</dbReference>
<evidence type="ECO:0000259" key="4">
    <source>
        <dbReference type="Pfam" id="PF01261"/>
    </source>
</evidence>
<dbReference type="InterPro" id="IPR026040">
    <property type="entry name" value="HyI-like"/>
</dbReference>
<sequence>MPDFAVNLSMLFTELPFVERFSAAAAAGFKKVEVQFPYELPIEQISAELEKNCQQLVLLNAPAGNWAGGERGIACHPDRSEEFRQGLDRAICYAAGLKCKQINILSGISPVNYSHEEIEPTFINNLRYAAEKLESAGIQLLAEAINTQDIPGFFLNNSQQAFILFDQVGHPNLKLQYDIYHMQIMEGNLITTLQNNLDRIGHIQFADVPGRHEPQTGELNFSNIFQALDDMGYSGLTSLEYTPASSSLESLNWMKHRESDG</sequence>
<protein>
    <submittedName>
        <fullName evidence="5">Hydroxypyruvate isomerase</fullName>
        <ecNumber evidence="5">5.3.1.22</ecNumber>
    </submittedName>
</protein>
<dbReference type="InterPro" id="IPR013022">
    <property type="entry name" value="Xyl_isomerase-like_TIM-brl"/>
</dbReference>
<evidence type="ECO:0000313" key="6">
    <source>
        <dbReference type="Proteomes" id="UP000267535"/>
    </source>
</evidence>
<dbReference type="Gene3D" id="3.20.20.150">
    <property type="entry name" value="Divalent-metal-dependent TIM barrel enzymes"/>
    <property type="match status" value="1"/>
</dbReference>
<dbReference type="PIRSF" id="PIRSF006241">
    <property type="entry name" value="HyI"/>
    <property type="match status" value="1"/>
</dbReference>
<dbReference type="FunFam" id="3.20.20.150:FF:000007">
    <property type="entry name" value="Hydroxypyruvate isomerase"/>
    <property type="match status" value="1"/>
</dbReference>
<dbReference type="Proteomes" id="UP000267535">
    <property type="component" value="Unassembled WGS sequence"/>
</dbReference>
<dbReference type="NCBIfam" id="NF043033">
    <property type="entry name" value="OxoTetrIsom"/>
    <property type="match status" value="1"/>
</dbReference>
<dbReference type="SUPFAM" id="SSF51658">
    <property type="entry name" value="Xylose isomerase-like"/>
    <property type="match status" value="1"/>
</dbReference>
<dbReference type="OrthoDB" id="9786584at2"/>
<feature type="active site" description="Proton donor/acceptor" evidence="3">
    <location>
        <position position="240"/>
    </location>
</feature>
<dbReference type="AlphaFoldDB" id="A0A3P1SLG1"/>
<reference evidence="5 6" key="1">
    <citation type="submission" date="2018-11" db="EMBL/GenBank/DDBJ databases">
        <title>The draft genome sequence of Amphritea balenae JAMM 1525T.</title>
        <authorList>
            <person name="Fang Z."/>
            <person name="Zhang Y."/>
            <person name="Han X."/>
        </authorList>
    </citation>
    <scope>NUCLEOTIDE SEQUENCE [LARGE SCALE GENOMIC DNA]</scope>
    <source>
        <strain evidence="5 6">JAMM 1525</strain>
    </source>
</reference>
<dbReference type="NCBIfam" id="TIGR03234">
    <property type="entry name" value="OH-pyruv-isom"/>
    <property type="match status" value="1"/>
</dbReference>
<evidence type="ECO:0000256" key="1">
    <source>
        <dbReference type="ARBA" id="ARBA00023235"/>
    </source>
</evidence>
<keyword evidence="5" id="KW-0670">Pyruvate</keyword>
<dbReference type="PANTHER" id="PTHR43489">
    <property type="entry name" value="ISOMERASE"/>
    <property type="match status" value="1"/>
</dbReference>